<dbReference type="RefSeq" id="WP_036583566.1">
    <property type="nucleotide sequence ID" value="NZ_JPJI01000032.1"/>
</dbReference>
<feature type="binding site" evidence="2">
    <location>
        <position position="43"/>
    </location>
    <ligand>
        <name>ATP</name>
        <dbReference type="ChEBI" id="CHEBI:30616"/>
    </ligand>
</feature>
<sequence>MNSYFITGISTDVGKTLVAAAITQALEADYWKPIQSGGIEHSDRMEVQRLISNNDTVFHKERYFLETPMSPHEAAAIDGITIELEEIKRPQTENNMVIEGAGGLLVPLNDKHTIIDLIQPSDKVILVSSGYLGSINHTLLSIEVLRSRGLSCAGIIYNQVELSGTIEIIEKMTGVPTIAHLSYIDSLNNDSVAAVASTMREKLLAL</sequence>
<evidence type="ECO:0000256" key="2">
    <source>
        <dbReference type="HAMAP-Rule" id="MF_00336"/>
    </source>
</evidence>
<evidence type="ECO:0000313" key="4">
    <source>
        <dbReference type="EMBL" id="PRX15421.1"/>
    </source>
</evidence>
<evidence type="ECO:0000313" key="6">
    <source>
        <dbReference type="Proteomes" id="UP000239997"/>
    </source>
</evidence>
<keyword evidence="2" id="KW-0460">Magnesium</keyword>
<feature type="binding site" evidence="2">
    <location>
        <begin position="12"/>
        <end position="17"/>
    </location>
    <ligand>
        <name>ATP</name>
        <dbReference type="ChEBI" id="CHEBI:30616"/>
    </ligand>
</feature>
<gene>
    <name evidence="2" type="primary">bioD</name>
    <name evidence="3" type="ORF">IL45_10565</name>
    <name evidence="4" type="ORF">LY02_00638</name>
</gene>
<comment type="caution">
    <text evidence="3">The sequence shown here is derived from an EMBL/GenBank/DDBJ whole genome shotgun (WGS) entry which is preliminary data.</text>
</comment>
<keyword evidence="2" id="KW-0067">ATP-binding</keyword>
<evidence type="ECO:0000313" key="5">
    <source>
        <dbReference type="Proteomes" id="UP000028531"/>
    </source>
</evidence>
<keyword evidence="2" id="KW-0963">Cytoplasm</keyword>
<name>A0A084JUE7_NONUL</name>
<comment type="function">
    <text evidence="2">Catalyzes a mechanistically unusual reaction, the ATP-dependent insertion of CO2 between the N7 and N8 nitrogen atoms of 7,8-diaminopelargonic acid (DAPA, also called 7,8-diammoniononanoate) to form a ureido ring.</text>
</comment>
<dbReference type="GO" id="GO:0005829">
    <property type="term" value="C:cytosol"/>
    <property type="evidence" value="ECO:0007669"/>
    <property type="project" value="TreeGrafter"/>
</dbReference>
<dbReference type="SUPFAM" id="SSF52540">
    <property type="entry name" value="P-loop containing nucleoside triphosphate hydrolases"/>
    <property type="match status" value="1"/>
</dbReference>
<dbReference type="Gene3D" id="3.40.50.300">
    <property type="entry name" value="P-loop containing nucleotide triphosphate hydrolases"/>
    <property type="match status" value="1"/>
</dbReference>
<keyword evidence="6" id="KW-1185">Reference proteome</keyword>
<dbReference type="UniPathway" id="UPA00078">
    <property type="reaction ID" value="UER00161"/>
</dbReference>
<comment type="pathway">
    <text evidence="2">Cofactor biosynthesis; biotin biosynthesis; biotin from 7,8-diaminononanoate: step 1/2.</text>
</comment>
<evidence type="ECO:0000256" key="1">
    <source>
        <dbReference type="ARBA" id="ARBA00022756"/>
    </source>
</evidence>
<dbReference type="NCBIfam" id="TIGR00347">
    <property type="entry name" value="bioD"/>
    <property type="match status" value="1"/>
</dbReference>
<dbReference type="GO" id="GO:0005524">
    <property type="term" value="F:ATP binding"/>
    <property type="evidence" value="ECO:0007669"/>
    <property type="project" value="UniProtKB-UniRule"/>
</dbReference>
<dbReference type="InterPro" id="IPR027417">
    <property type="entry name" value="P-loop_NTPase"/>
</dbReference>
<dbReference type="PANTHER" id="PTHR43210">
    <property type="entry name" value="DETHIOBIOTIN SYNTHETASE"/>
    <property type="match status" value="1"/>
</dbReference>
<dbReference type="EC" id="6.3.3.3" evidence="2"/>
<feature type="binding site" evidence="2">
    <location>
        <position position="43"/>
    </location>
    <ligand>
        <name>Mg(2+)</name>
        <dbReference type="ChEBI" id="CHEBI:18420"/>
    </ligand>
</feature>
<keyword evidence="2" id="KW-0547">Nucleotide-binding</keyword>
<keyword evidence="2" id="KW-0436">Ligase</keyword>
<comment type="subunit">
    <text evidence="2">Homodimer.</text>
</comment>
<comment type="catalytic activity">
    <reaction evidence="2">
        <text>(7R,8S)-7,8-diammoniononanoate + CO2 + ATP = (4R,5S)-dethiobiotin + ADP + phosphate + 3 H(+)</text>
        <dbReference type="Rhea" id="RHEA:15805"/>
        <dbReference type="ChEBI" id="CHEBI:15378"/>
        <dbReference type="ChEBI" id="CHEBI:16526"/>
        <dbReference type="ChEBI" id="CHEBI:30616"/>
        <dbReference type="ChEBI" id="CHEBI:43474"/>
        <dbReference type="ChEBI" id="CHEBI:149469"/>
        <dbReference type="ChEBI" id="CHEBI:149473"/>
        <dbReference type="ChEBI" id="CHEBI:456216"/>
        <dbReference type="EC" id="6.3.3.3"/>
    </reaction>
</comment>
<feature type="binding site" evidence="2">
    <location>
        <position position="36"/>
    </location>
    <ligand>
        <name>substrate</name>
    </ligand>
</feature>
<keyword evidence="1 2" id="KW-0093">Biotin biosynthesis</keyword>
<organism evidence="3 5">
    <name type="scientific">Nonlabens ulvanivorans</name>
    <name type="common">Persicivirga ulvanivorans</name>
    <dbReference type="NCBI Taxonomy" id="906888"/>
    <lineage>
        <taxon>Bacteria</taxon>
        <taxon>Pseudomonadati</taxon>
        <taxon>Bacteroidota</taxon>
        <taxon>Flavobacteriia</taxon>
        <taxon>Flavobacteriales</taxon>
        <taxon>Flavobacteriaceae</taxon>
        <taxon>Nonlabens</taxon>
    </lineage>
</organism>
<feature type="binding site" evidence="2">
    <location>
        <begin position="158"/>
        <end position="159"/>
    </location>
    <ligand>
        <name>ATP</name>
        <dbReference type="ChEBI" id="CHEBI:30616"/>
    </ligand>
</feature>
<proteinExistence type="inferred from homology"/>
<dbReference type="OrthoDB" id="9802097at2"/>
<dbReference type="Pfam" id="PF13500">
    <property type="entry name" value="AAA_26"/>
    <property type="match status" value="1"/>
</dbReference>
<comment type="cofactor">
    <cofactor evidence="2">
        <name>Mg(2+)</name>
        <dbReference type="ChEBI" id="CHEBI:18420"/>
    </cofactor>
</comment>
<dbReference type="PANTHER" id="PTHR43210:SF5">
    <property type="entry name" value="DETHIOBIOTIN SYNTHETASE"/>
    <property type="match status" value="1"/>
</dbReference>
<feature type="binding site" evidence="2">
    <location>
        <position position="99"/>
    </location>
    <ligand>
        <name>Mg(2+)</name>
        <dbReference type="ChEBI" id="CHEBI:18420"/>
    </ligand>
</feature>
<comment type="subcellular location">
    <subcellularLocation>
        <location evidence="2">Cytoplasm</location>
    </subcellularLocation>
</comment>
<dbReference type="Proteomes" id="UP000239997">
    <property type="component" value="Unassembled WGS sequence"/>
</dbReference>
<dbReference type="PIRSF" id="PIRSF006755">
    <property type="entry name" value="DTB_synth"/>
    <property type="match status" value="1"/>
</dbReference>
<feature type="binding site" evidence="2">
    <location>
        <begin position="99"/>
        <end position="102"/>
    </location>
    <ligand>
        <name>ATP</name>
        <dbReference type="ChEBI" id="CHEBI:30616"/>
    </ligand>
</feature>
<dbReference type="AlphaFoldDB" id="A0A084JUE7"/>
<dbReference type="Proteomes" id="UP000028531">
    <property type="component" value="Unassembled WGS sequence"/>
</dbReference>
<feature type="binding site" evidence="2">
    <location>
        <position position="16"/>
    </location>
    <ligand>
        <name>Mg(2+)</name>
        <dbReference type="ChEBI" id="CHEBI:18420"/>
    </ligand>
</feature>
<dbReference type="GO" id="GO:0000287">
    <property type="term" value="F:magnesium ion binding"/>
    <property type="evidence" value="ECO:0007669"/>
    <property type="project" value="UniProtKB-UniRule"/>
</dbReference>
<dbReference type="GO" id="GO:0004141">
    <property type="term" value="F:dethiobiotin synthase activity"/>
    <property type="evidence" value="ECO:0007669"/>
    <property type="project" value="UniProtKB-UniRule"/>
</dbReference>
<dbReference type="GO" id="GO:0009102">
    <property type="term" value="P:biotin biosynthetic process"/>
    <property type="evidence" value="ECO:0007669"/>
    <property type="project" value="UniProtKB-UniRule"/>
</dbReference>
<dbReference type="InterPro" id="IPR004472">
    <property type="entry name" value="DTB_synth_BioD"/>
</dbReference>
<comment type="similarity">
    <text evidence="2">Belongs to the dethiobiotin synthetase family.</text>
</comment>
<protein>
    <recommendedName>
        <fullName evidence="2">ATP-dependent dethiobiotin synthetase BioD</fullName>
        <ecNumber evidence="2">6.3.3.3</ecNumber>
    </recommendedName>
    <alternativeName>
        <fullName evidence="2">DTB synthetase</fullName>
        <shortName evidence="2">DTBS</shortName>
    </alternativeName>
    <alternativeName>
        <fullName evidence="2">Dethiobiotin synthase</fullName>
    </alternativeName>
</protein>
<reference evidence="4 6" key="2">
    <citation type="submission" date="2018-03" db="EMBL/GenBank/DDBJ databases">
        <title>Genomic Encyclopedia of Archaeal and Bacterial Type Strains, Phase II (KMG-II): from individual species to whole genera.</title>
        <authorList>
            <person name="Goeker M."/>
        </authorList>
    </citation>
    <scope>NUCLEOTIDE SEQUENCE [LARGE SCALE GENOMIC DNA]</scope>
    <source>
        <strain evidence="4 6">DSM 22727</strain>
    </source>
</reference>
<comment type="caution">
    <text evidence="2">Lacks conserved residue(s) required for the propagation of feature annotation.</text>
</comment>
<evidence type="ECO:0000313" key="3">
    <source>
        <dbReference type="EMBL" id="KEZ92581.1"/>
    </source>
</evidence>
<dbReference type="EMBL" id="PVNA01000001">
    <property type="protein sequence ID" value="PRX15421.1"/>
    <property type="molecule type" value="Genomic_DNA"/>
</dbReference>
<reference evidence="3 5" key="1">
    <citation type="submission" date="2014-07" db="EMBL/GenBank/DDBJ databases">
        <title>Draft genome sequence of Nonlabens ulvanivorans, an ulvan degrading bacterium.</title>
        <authorList>
            <person name="Kopel M."/>
            <person name="Helbert W."/>
            <person name="Henrissat B."/>
            <person name="Doniger T."/>
            <person name="Banin E."/>
        </authorList>
    </citation>
    <scope>NUCLEOTIDE SEQUENCE [LARGE SCALE GENOMIC DNA]</scope>
    <source>
        <strain evidence="3 5">PLR</strain>
    </source>
</reference>
<dbReference type="EMBL" id="JPJI01000032">
    <property type="protein sequence ID" value="KEZ92581.1"/>
    <property type="molecule type" value="Genomic_DNA"/>
</dbReference>
<dbReference type="HAMAP" id="MF_00336">
    <property type="entry name" value="BioD"/>
    <property type="match status" value="1"/>
</dbReference>
<feature type="active site" evidence="2">
    <location>
        <position position="32"/>
    </location>
</feature>
<keyword evidence="2" id="KW-0479">Metal-binding</keyword>
<accession>A0A084JUE7</accession>
<dbReference type="CDD" id="cd03109">
    <property type="entry name" value="DTBS"/>
    <property type="match status" value="1"/>
</dbReference>